<dbReference type="NCBIfam" id="NF004849">
    <property type="entry name" value="PRK06200.1"/>
    <property type="match status" value="1"/>
</dbReference>
<keyword evidence="4" id="KW-1185">Reference proteome</keyword>
<dbReference type="GO" id="GO:0050664">
    <property type="term" value="F:oxidoreductase activity, acting on NAD(P)H, oxygen as acceptor"/>
    <property type="evidence" value="ECO:0007669"/>
    <property type="project" value="TreeGrafter"/>
</dbReference>
<gene>
    <name evidence="3" type="primary">hcaB</name>
    <name evidence="3" type="ORF">E1298_10965</name>
</gene>
<dbReference type="InterPro" id="IPR036291">
    <property type="entry name" value="NAD(P)-bd_dom_sf"/>
</dbReference>
<protein>
    <submittedName>
        <fullName evidence="3">3-(Cis-5,6-dihydroxycyclohexa-1, 3-dien-1-yl)propanoate dehydrogenase</fullName>
        <ecNumber evidence="3">1.3.1.87</ecNumber>
    </submittedName>
</protein>
<keyword evidence="2 3" id="KW-0560">Oxidoreductase</keyword>
<dbReference type="Proteomes" id="UP000294513">
    <property type="component" value="Unassembled WGS sequence"/>
</dbReference>
<sequence>MGWLDGTVAIITGGGSGLGRAVLGRFRTEGAQIVVLEHSKAKIDELREEYPDLVAVQGDATTLEANREAVEAAVNAFGRLDSFIGNAGLWDGNTALVGLPDEEFEDTFRSVFDLNVKAYIAGAKAAHDELAKSGGNIVYTLSNASFYPDGGGVWYTASKHAGVGIVRQLAFEFAPDIRVNGVAPGAFASDLRGPANLGLDRTSLTRDRNESAIAAVLPLDFSPAAEDYTGAYVWLASNRNSSTTTGAVLQSDGGLGVRGIGRVAGGGKGA</sequence>
<dbReference type="RefSeq" id="WP_131891968.1">
    <property type="nucleotide sequence ID" value="NZ_SMKU01000040.1"/>
</dbReference>
<dbReference type="EC" id="1.3.1.87" evidence="3"/>
<dbReference type="InterPro" id="IPR020904">
    <property type="entry name" value="Sc_DH/Rdtase_CS"/>
</dbReference>
<dbReference type="Pfam" id="PF00106">
    <property type="entry name" value="adh_short"/>
    <property type="match status" value="1"/>
</dbReference>
<reference evidence="3 4" key="1">
    <citation type="submission" date="2019-03" db="EMBL/GenBank/DDBJ databases">
        <title>Draft genome sequences of novel Actinobacteria.</title>
        <authorList>
            <person name="Sahin N."/>
            <person name="Ay H."/>
            <person name="Saygin H."/>
        </authorList>
    </citation>
    <scope>NUCLEOTIDE SEQUENCE [LARGE SCALE GENOMIC DNA]</scope>
    <source>
        <strain evidence="3 4">H3C3</strain>
    </source>
</reference>
<dbReference type="PROSITE" id="PS00061">
    <property type="entry name" value="ADH_SHORT"/>
    <property type="match status" value="1"/>
</dbReference>
<dbReference type="PANTHER" id="PTHR43008:SF4">
    <property type="entry name" value="CHAIN DEHYDROGENASE, PUTATIVE (AFU_ORTHOLOGUE AFUA_4G08710)-RELATED"/>
    <property type="match status" value="1"/>
</dbReference>
<evidence type="ECO:0000256" key="2">
    <source>
        <dbReference type="ARBA" id="ARBA00023002"/>
    </source>
</evidence>
<dbReference type="SUPFAM" id="SSF51735">
    <property type="entry name" value="NAD(P)-binding Rossmann-fold domains"/>
    <property type="match status" value="1"/>
</dbReference>
<dbReference type="GO" id="GO:0018498">
    <property type="term" value="F:2,3-dihydroxy-2,3-dihydro-phenylpropionate dehydrogenase activity"/>
    <property type="evidence" value="ECO:0007669"/>
    <property type="project" value="UniProtKB-EC"/>
</dbReference>
<dbReference type="OrthoDB" id="9803333at2"/>
<dbReference type="PRINTS" id="PR00081">
    <property type="entry name" value="GDHRDH"/>
</dbReference>
<dbReference type="AlphaFoldDB" id="A0A4R5C5R7"/>
<name>A0A4R5C5R7_9ACTN</name>
<evidence type="ECO:0000313" key="3">
    <source>
        <dbReference type="EMBL" id="TDD92232.1"/>
    </source>
</evidence>
<comment type="similarity">
    <text evidence="1">Belongs to the short-chain dehydrogenases/reductases (SDR) family.</text>
</comment>
<dbReference type="Gene3D" id="3.40.50.720">
    <property type="entry name" value="NAD(P)-binding Rossmann-like Domain"/>
    <property type="match status" value="1"/>
</dbReference>
<accession>A0A4R5C5R7</accession>
<organism evidence="3 4">
    <name type="scientific">Actinomadura rubrisoli</name>
    <dbReference type="NCBI Taxonomy" id="2530368"/>
    <lineage>
        <taxon>Bacteria</taxon>
        <taxon>Bacillati</taxon>
        <taxon>Actinomycetota</taxon>
        <taxon>Actinomycetes</taxon>
        <taxon>Streptosporangiales</taxon>
        <taxon>Thermomonosporaceae</taxon>
        <taxon>Actinomadura</taxon>
    </lineage>
</organism>
<dbReference type="InterPro" id="IPR002347">
    <property type="entry name" value="SDR_fam"/>
</dbReference>
<dbReference type="PANTHER" id="PTHR43008">
    <property type="entry name" value="BENZIL REDUCTASE"/>
    <property type="match status" value="1"/>
</dbReference>
<comment type="caution">
    <text evidence="3">The sequence shown here is derived from an EMBL/GenBank/DDBJ whole genome shotgun (WGS) entry which is preliminary data.</text>
</comment>
<evidence type="ECO:0000313" key="4">
    <source>
        <dbReference type="Proteomes" id="UP000294513"/>
    </source>
</evidence>
<proteinExistence type="inferred from homology"/>
<evidence type="ECO:0000256" key="1">
    <source>
        <dbReference type="ARBA" id="ARBA00006484"/>
    </source>
</evidence>
<dbReference type="EMBL" id="SMKU01000040">
    <property type="protein sequence ID" value="TDD92232.1"/>
    <property type="molecule type" value="Genomic_DNA"/>
</dbReference>